<evidence type="ECO:0008006" key="3">
    <source>
        <dbReference type="Google" id="ProtNLM"/>
    </source>
</evidence>
<name>A0A6A4K347_APOLU</name>
<proteinExistence type="predicted"/>
<dbReference type="InterPro" id="IPR036322">
    <property type="entry name" value="WD40_repeat_dom_sf"/>
</dbReference>
<dbReference type="PROSITE" id="PS00678">
    <property type="entry name" value="WD_REPEATS_1"/>
    <property type="match status" value="1"/>
</dbReference>
<dbReference type="OrthoDB" id="1932312at2759"/>
<dbReference type="InterPro" id="IPR019775">
    <property type="entry name" value="WD40_repeat_CS"/>
</dbReference>
<dbReference type="Pfam" id="PF00400">
    <property type="entry name" value="WD40"/>
    <property type="match status" value="2"/>
</dbReference>
<dbReference type="PANTHER" id="PTHR22838:SF4">
    <property type="entry name" value="WD REPEAT-CONTAINING PROTEIN 13"/>
    <property type="match status" value="1"/>
</dbReference>
<dbReference type="SMART" id="SM00320">
    <property type="entry name" value="WD40"/>
    <property type="match status" value="4"/>
</dbReference>
<dbReference type="GO" id="GO:1990841">
    <property type="term" value="F:promoter-specific chromatin binding"/>
    <property type="evidence" value="ECO:0007669"/>
    <property type="project" value="TreeGrafter"/>
</dbReference>
<dbReference type="InterPro" id="IPR015943">
    <property type="entry name" value="WD40/YVTN_repeat-like_dom_sf"/>
</dbReference>
<dbReference type="PROSITE" id="PS50294">
    <property type="entry name" value="WD_REPEATS_REGION"/>
    <property type="match status" value="2"/>
</dbReference>
<dbReference type="PROSITE" id="PS50082">
    <property type="entry name" value="WD_REPEATS_2"/>
    <property type="match status" value="2"/>
</dbReference>
<evidence type="ECO:0000313" key="2">
    <source>
        <dbReference type="Proteomes" id="UP000466442"/>
    </source>
</evidence>
<evidence type="ECO:0000313" key="1">
    <source>
        <dbReference type="EMBL" id="KAF6212349.1"/>
    </source>
</evidence>
<dbReference type="InterPro" id="IPR051350">
    <property type="entry name" value="WD_repeat-ST_regulator"/>
</dbReference>
<gene>
    <name evidence="1" type="ORF">GE061_012871</name>
</gene>
<dbReference type="PANTHER" id="PTHR22838">
    <property type="entry name" value="WD REPEAT PROTEIN 26-RELATED"/>
    <property type="match status" value="1"/>
</dbReference>
<dbReference type="AlphaFoldDB" id="A0A6A4K347"/>
<sequence length="454" mass="50915">MSVAWQQQVFALDARYNAHRAKGSPNFRTLYIRRRNQLLREFGSGKDSNLCRQYLKIRGSLLQSRYGSSFDQISLRRLSTRTSPESNQCNDWMGSFTKDIEDSTSHYSIDDLSPSNPRHTTIHENYAFVGVHHIFDQHTAAVTMLKFANNDRARLCCISNDSTLSICNLLSQPPTLECILKGHTAPVTGCDWSMSNDLLVSSSLDGQLCVWDTSSHKCIRAIRGTTRLLSCLFHPVNNNVVIAGNINGHVEVVNISTGIKHSSSMGGRVLSMAFESSGVNLWAGNDQGYLMLFRYDMNSGKLTKFRRIFLGEQVPISSINWRAWISRETRDPSLLVNLASNSLRLYRVTDKGLELKKNFKVKHSPFFNIKSTFCPIMSFRKGACIVTGSEDSCVYFLDVESDSDSKAVVNKLQGHSSPVLSVSFNYDESLLSTSDNQGLVIVWTRTNKQSSDLT</sequence>
<dbReference type="EMBL" id="WIXP02000004">
    <property type="protein sequence ID" value="KAF6212349.1"/>
    <property type="molecule type" value="Genomic_DNA"/>
</dbReference>
<reference evidence="1" key="1">
    <citation type="journal article" date="2021" name="Mol. Ecol. Resour.">
        <title>Apolygus lucorum genome provides insights into omnivorousness and mesophyll feeding.</title>
        <authorList>
            <person name="Liu Y."/>
            <person name="Liu H."/>
            <person name="Wang H."/>
            <person name="Huang T."/>
            <person name="Liu B."/>
            <person name="Yang B."/>
            <person name="Yin L."/>
            <person name="Li B."/>
            <person name="Zhang Y."/>
            <person name="Zhang S."/>
            <person name="Jiang F."/>
            <person name="Zhang X."/>
            <person name="Ren Y."/>
            <person name="Wang B."/>
            <person name="Wang S."/>
            <person name="Lu Y."/>
            <person name="Wu K."/>
            <person name="Fan W."/>
            <person name="Wang G."/>
        </authorList>
    </citation>
    <scope>NUCLEOTIDE SEQUENCE</scope>
    <source>
        <strain evidence="1">12Hb</strain>
    </source>
</reference>
<dbReference type="Gene3D" id="2.130.10.10">
    <property type="entry name" value="YVTN repeat-like/Quinoprotein amine dehydrogenase"/>
    <property type="match status" value="2"/>
</dbReference>
<keyword evidence="2" id="KW-1185">Reference proteome</keyword>
<dbReference type="SUPFAM" id="SSF50978">
    <property type="entry name" value="WD40 repeat-like"/>
    <property type="match status" value="1"/>
</dbReference>
<protein>
    <recommendedName>
        <fullName evidence="3">WD repeat-containing protein 55 homolog</fullName>
    </recommendedName>
</protein>
<dbReference type="GO" id="GO:0005634">
    <property type="term" value="C:nucleus"/>
    <property type="evidence" value="ECO:0007669"/>
    <property type="project" value="TreeGrafter"/>
</dbReference>
<dbReference type="Proteomes" id="UP000466442">
    <property type="component" value="Unassembled WGS sequence"/>
</dbReference>
<accession>A0A6A4K347</accession>
<organism evidence="1 2">
    <name type="scientific">Apolygus lucorum</name>
    <name type="common">Small green plant bug</name>
    <name type="synonym">Lygocoris lucorum</name>
    <dbReference type="NCBI Taxonomy" id="248454"/>
    <lineage>
        <taxon>Eukaryota</taxon>
        <taxon>Metazoa</taxon>
        <taxon>Ecdysozoa</taxon>
        <taxon>Arthropoda</taxon>
        <taxon>Hexapoda</taxon>
        <taxon>Insecta</taxon>
        <taxon>Pterygota</taxon>
        <taxon>Neoptera</taxon>
        <taxon>Paraneoptera</taxon>
        <taxon>Hemiptera</taxon>
        <taxon>Heteroptera</taxon>
        <taxon>Panheteroptera</taxon>
        <taxon>Cimicomorpha</taxon>
        <taxon>Miridae</taxon>
        <taxon>Mirini</taxon>
        <taxon>Apolygus</taxon>
    </lineage>
</organism>
<dbReference type="InterPro" id="IPR001680">
    <property type="entry name" value="WD40_rpt"/>
</dbReference>
<comment type="caution">
    <text evidence="1">The sequence shown here is derived from an EMBL/GenBank/DDBJ whole genome shotgun (WGS) entry which is preliminary data.</text>
</comment>